<dbReference type="GO" id="GO:0012505">
    <property type="term" value="C:endomembrane system"/>
    <property type="evidence" value="ECO:0007669"/>
    <property type="project" value="UniProtKB-SubCell"/>
</dbReference>
<gene>
    <name evidence="10" type="primary">LOC110736063</name>
</gene>
<evidence type="ECO:0000256" key="8">
    <source>
        <dbReference type="SAM" id="Phobius"/>
    </source>
</evidence>
<dbReference type="OMA" id="NIARVCI"/>
<keyword evidence="5 8" id="KW-0472">Membrane</keyword>
<dbReference type="Pfam" id="PF06749">
    <property type="entry name" value="DUF1218"/>
    <property type="match status" value="1"/>
</dbReference>
<accession>A0A803KPC6</accession>
<sequence length="200" mass="20590">MGGANIVVCVLLGILGFVAAGLGFAAEATRIKVSDIIVTRFGCDYPSSPANILGYIAALLLLGVLIITSSITRCACCNRNTANNTQSAGAIFFFIISCIASIIGIGILVAAGNLSTRQEYLSSTGLCYYVKPGVFASGGGLALVACIFGLCSYSSSTKQRREQVPAAVPYQGGGVAMGTPQFDTASTNSNPKPRPVQYAV</sequence>
<keyword evidence="11" id="KW-1185">Reference proteome</keyword>
<protein>
    <submittedName>
        <fullName evidence="10">Uncharacterized protein</fullName>
    </submittedName>
</protein>
<evidence type="ECO:0000256" key="7">
    <source>
        <dbReference type="SAM" id="MobiDB-lite"/>
    </source>
</evidence>
<feature type="signal peptide" evidence="9">
    <location>
        <begin position="1"/>
        <end position="20"/>
    </location>
</feature>
<dbReference type="OrthoDB" id="678343at2759"/>
<dbReference type="KEGG" id="cqi:110736063"/>
<evidence type="ECO:0000256" key="5">
    <source>
        <dbReference type="ARBA" id="ARBA00023136"/>
    </source>
</evidence>
<feature type="transmembrane region" description="Helical" evidence="8">
    <location>
        <begin position="88"/>
        <end position="114"/>
    </location>
</feature>
<feature type="compositionally biased region" description="Polar residues" evidence="7">
    <location>
        <begin position="181"/>
        <end position="191"/>
    </location>
</feature>
<evidence type="ECO:0000256" key="6">
    <source>
        <dbReference type="ARBA" id="ARBA00029467"/>
    </source>
</evidence>
<name>A0A803KPC6_CHEQI</name>
<dbReference type="AlphaFoldDB" id="A0A803KPC6"/>
<keyword evidence="4 8" id="KW-1133">Transmembrane helix</keyword>
<evidence type="ECO:0000256" key="3">
    <source>
        <dbReference type="ARBA" id="ARBA00022729"/>
    </source>
</evidence>
<dbReference type="Proteomes" id="UP000596660">
    <property type="component" value="Unplaced"/>
</dbReference>
<comment type="similarity">
    <text evidence="6">Belongs to the DESIGUAL family.</text>
</comment>
<reference evidence="10" key="1">
    <citation type="journal article" date="2017" name="Nature">
        <title>The genome of Chenopodium quinoa.</title>
        <authorList>
            <person name="Jarvis D.E."/>
            <person name="Ho Y.S."/>
            <person name="Lightfoot D.J."/>
            <person name="Schmoeckel S.M."/>
            <person name="Li B."/>
            <person name="Borm T.J.A."/>
            <person name="Ohyanagi H."/>
            <person name="Mineta K."/>
            <person name="Michell C.T."/>
            <person name="Saber N."/>
            <person name="Kharbatia N.M."/>
            <person name="Rupper R.R."/>
            <person name="Sharp A.R."/>
            <person name="Dally N."/>
            <person name="Boughton B.A."/>
            <person name="Woo Y.H."/>
            <person name="Gao G."/>
            <person name="Schijlen E.G.W.M."/>
            <person name="Guo X."/>
            <person name="Momin A.A."/>
            <person name="Negrao S."/>
            <person name="Al-Babili S."/>
            <person name="Gehring C."/>
            <person name="Roessner U."/>
            <person name="Jung C."/>
            <person name="Murphy K."/>
            <person name="Arold S.T."/>
            <person name="Gojobori T."/>
            <person name="van der Linden C.G."/>
            <person name="van Loo E.N."/>
            <person name="Jellen E.N."/>
            <person name="Maughan P.J."/>
            <person name="Tester M."/>
        </authorList>
    </citation>
    <scope>NUCLEOTIDE SEQUENCE [LARGE SCALE GENOMIC DNA]</scope>
    <source>
        <strain evidence="10">cv. PI 614886</strain>
    </source>
</reference>
<evidence type="ECO:0000256" key="9">
    <source>
        <dbReference type="SAM" id="SignalP"/>
    </source>
</evidence>
<dbReference type="Gramene" id="AUR62000882-RA">
    <property type="protein sequence ID" value="AUR62000882-RA:cds"/>
    <property type="gene ID" value="AUR62000882"/>
</dbReference>
<organism evidence="10 11">
    <name type="scientific">Chenopodium quinoa</name>
    <name type="common">Quinoa</name>
    <dbReference type="NCBI Taxonomy" id="63459"/>
    <lineage>
        <taxon>Eukaryota</taxon>
        <taxon>Viridiplantae</taxon>
        <taxon>Streptophyta</taxon>
        <taxon>Embryophyta</taxon>
        <taxon>Tracheophyta</taxon>
        <taxon>Spermatophyta</taxon>
        <taxon>Magnoliopsida</taxon>
        <taxon>eudicotyledons</taxon>
        <taxon>Gunneridae</taxon>
        <taxon>Pentapetalae</taxon>
        <taxon>Caryophyllales</taxon>
        <taxon>Chenopodiaceae</taxon>
        <taxon>Chenopodioideae</taxon>
        <taxon>Atripliceae</taxon>
        <taxon>Chenopodium</taxon>
    </lineage>
</organism>
<dbReference type="InterPro" id="IPR052222">
    <property type="entry name" value="DESIGUAL"/>
</dbReference>
<reference evidence="10" key="2">
    <citation type="submission" date="2021-03" db="UniProtKB">
        <authorList>
            <consortium name="EnsemblPlants"/>
        </authorList>
    </citation>
    <scope>IDENTIFICATION</scope>
</reference>
<evidence type="ECO:0000313" key="11">
    <source>
        <dbReference type="Proteomes" id="UP000596660"/>
    </source>
</evidence>
<dbReference type="RefSeq" id="XP_021771903.1">
    <property type="nucleotide sequence ID" value="XM_021916211.1"/>
</dbReference>
<keyword evidence="2 8" id="KW-0812">Transmembrane</keyword>
<dbReference type="PANTHER" id="PTHR31769">
    <property type="entry name" value="OS07G0462200 PROTEIN-RELATED"/>
    <property type="match status" value="1"/>
</dbReference>
<evidence type="ECO:0000256" key="2">
    <source>
        <dbReference type="ARBA" id="ARBA00022692"/>
    </source>
</evidence>
<feature type="chain" id="PRO_5030697565" evidence="9">
    <location>
        <begin position="21"/>
        <end position="200"/>
    </location>
</feature>
<feature type="transmembrane region" description="Helical" evidence="8">
    <location>
        <begin position="52"/>
        <end position="76"/>
    </location>
</feature>
<keyword evidence="3 9" id="KW-0732">Signal</keyword>
<feature type="transmembrane region" description="Helical" evidence="8">
    <location>
        <begin position="134"/>
        <end position="153"/>
    </location>
</feature>
<feature type="region of interest" description="Disordered" evidence="7">
    <location>
        <begin position="181"/>
        <end position="200"/>
    </location>
</feature>
<dbReference type="EnsemblPlants" id="AUR62000882-RA">
    <property type="protein sequence ID" value="AUR62000882-RA:cds"/>
    <property type="gene ID" value="AUR62000882"/>
</dbReference>
<evidence type="ECO:0000313" key="10">
    <source>
        <dbReference type="EnsemblPlants" id="AUR62000882-RA:cds"/>
    </source>
</evidence>
<proteinExistence type="inferred from homology"/>
<comment type="subcellular location">
    <subcellularLocation>
        <location evidence="1">Endomembrane system</location>
        <topology evidence="1">Multi-pass membrane protein</topology>
    </subcellularLocation>
</comment>
<dbReference type="InterPro" id="IPR009606">
    <property type="entry name" value="DEAL/Modifying_wall_lignin1/2"/>
</dbReference>
<evidence type="ECO:0000256" key="1">
    <source>
        <dbReference type="ARBA" id="ARBA00004127"/>
    </source>
</evidence>
<evidence type="ECO:0000256" key="4">
    <source>
        <dbReference type="ARBA" id="ARBA00022989"/>
    </source>
</evidence>
<dbReference type="GeneID" id="110736063"/>